<dbReference type="EMBL" id="ML976618">
    <property type="protein sequence ID" value="KAF1842606.1"/>
    <property type="molecule type" value="Genomic_DNA"/>
</dbReference>
<evidence type="ECO:0000313" key="4">
    <source>
        <dbReference type="EMBL" id="KAF1842606.1"/>
    </source>
</evidence>
<dbReference type="InterPro" id="IPR057503">
    <property type="entry name" value="PH_RdRP"/>
</dbReference>
<dbReference type="EC" id="2.7.7.48" evidence="1"/>
<comment type="catalytic activity">
    <reaction evidence="1">
        <text>RNA(n) + a ribonucleoside 5'-triphosphate = RNA(n+1) + diphosphate</text>
        <dbReference type="Rhea" id="RHEA:21248"/>
        <dbReference type="Rhea" id="RHEA-COMP:14527"/>
        <dbReference type="Rhea" id="RHEA-COMP:17342"/>
        <dbReference type="ChEBI" id="CHEBI:33019"/>
        <dbReference type="ChEBI" id="CHEBI:61557"/>
        <dbReference type="ChEBI" id="CHEBI:140395"/>
        <dbReference type="EC" id="2.7.7.48"/>
    </reaction>
</comment>
<accession>A0A9P4GC28</accession>
<sequence>MELFMHNLPPHITDNELKRHLTPLVNSLGIRDWSCQKQRKKKFGNITFLYANDGTRFQKQTPVVILNTPAYCKPSKYDPDPFLLKSLAKSAEDRQEAEQYQYPHKAANVVVAVQSFSCGYYSYVDNKLVYSPELEWETERGIAKFVKNTLIVTFGGPGRPKRIEIPYRIVEGIIVSTQLRALTLTLWETPRLFEEADQDLAMLMASLGFQQRSHVPSRTRLSELPHSTQSHRAISGQSLVYRMVLSAAEFGKTTKQLLELDCFAISHYNFPAVPLHAQRSLVEGLKSFNMAVQEFADVLPFSVLYQLEALVRNGFLLPWTVETLLIRMATITKGKQKLNKEENARVSSVPNTKQLPYDMKRCPISAGAVKKLFSQLPFPSLEVDASTFGVSEIWGYLEDNEKEIRKGLGMKLISERARQNLTEVFKVNITPTGMTLQGPEPEAKNRILRRFPDHTEYFIRVQFCEEDGTDVQFNSRVSNDRIYQRFKDVFKNGIAIGGRVYGFLGFSHSSLRSHAAWFMAPFVHESKLQTYFSIISHLGHFSDIYSTARCAARIGQAFSETPVAVSLSANSIQNDLLPDVKSKDGSRVFSDGVGTISQQAMEAIHAVMARRKALPTCFQIRWGGAKGMLALDARLEGKVMMVRPSMVKFESNDKANLEICDMANKPIPLVLNRQTIKILEDLGVPKEWFFQQQNRALRRLQLITAHIANTVGFLQRQKIADSIGFPQLLRRLSEIGIDYRNDRFLCSVVETTILCELRLLKHKARIPIEKGVTLFGIMDETGYLEEGEVYVTFDDADFISGHMSDLDGLEVIVTRSPALHPGDIQLATNIIPPDFHPLRMLKNCIVFSQKGKRDLPSCLSGGDLDGDLYGIIWDQRAVKQCNSLYEPADYPRVEPLNLGRTVTREDMTDFFVQFMATDQLGLIAVKHMILADQKDAGTADQDCLLLAQMHSTGVDYSKSGIPVDMSLFRQLKSNKYRPDFLAPAPPANIQDRTEILFDVPTAPSANDNDEDENPGPTHLYYRSDRILGLLYRAIDEKKIWFENIKFPVHHGVGVFDGLFSYIKSECASKLGGISWTSAITEKAWEIRHAYEGAIATTTLDYSEHAAISITELEVFTGSIYNRSGVHTRRQRDKSLRLRDEFERIAKWAQGVMRKRDIATEEEGQNDEADTPDEALALSLACLHVGCINDTGKSSSDLVRRGGSPFYSFKVVAACCAVKELDAAIRRAETVSVETEFASLT</sequence>
<dbReference type="GeneID" id="63847708"/>
<proteinExistence type="inferred from homology"/>
<dbReference type="PANTHER" id="PTHR23079">
    <property type="entry name" value="RNA-DEPENDENT RNA POLYMERASE"/>
    <property type="match status" value="1"/>
</dbReference>
<keyword evidence="5" id="KW-1185">Reference proteome</keyword>
<dbReference type="Proteomes" id="UP000800039">
    <property type="component" value="Unassembled WGS sequence"/>
</dbReference>
<dbReference type="Pfam" id="PF25358">
    <property type="entry name" value="PH_fung_RdRP"/>
    <property type="match status" value="1"/>
</dbReference>
<reference evidence="4" key="1">
    <citation type="submission" date="2020-01" db="EMBL/GenBank/DDBJ databases">
        <authorList>
            <consortium name="DOE Joint Genome Institute"/>
            <person name="Haridas S."/>
            <person name="Albert R."/>
            <person name="Binder M."/>
            <person name="Bloem J."/>
            <person name="Labutti K."/>
            <person name="Salamov A."/>
            <person name="Andreopoulos B."/>
            <person name="Baker S.E."/>
            <person name="Barry K."/>
            <person name="Bills G."/>
            <person name="Bluhm B.H."/>
            <person name="Cannon C."/>
            <person name="Castanera R."/>
            <person name="Culley D.E."/>
            <person name="Daum C."/>
            <person name="Ezra D."/>
            <person name="Gonzalez J.B."/>
            <person name="Henrissat B."/>
            <person name="Kuo A."/>
            <person name="Liang C."/>
            <person name="Lipzen A."/>
            <person name="Lutzoni F."/>
            <person name="Magnuson J."/>
            <person name="Mondo S."/>
            <person name="Nolan M."/>
            <person name="Ohm R."/>
            <person name="Pangilinan J."/>
            <person name="Park H.-J."/>
            <person name="Ramirez L."/>
            <person name="Alfaro M."/>
            <person name="Sun H."/>
            <person name="Tritt A."/>
            <person name="Yoshinaga Y."/>
            <person name="Zwiers L.-H."/>
            <person name="Turgeon B.G."/>
            <person name="Goodwin S.B."/>
            <person name="Spatafora J.W."/>
            <person name="Crous P.W."/>
            <person name="Grigoriev I.V."/>
        </authorList>
    </citation>
    <scope>NUCLEOTIDE SEQUENCE</scope>
    <source>
        <strain evidence="4">CBS 394.84</strain>
    </source>
</reference>
<comment type="similarity">
    <text evidence="1">Belongs to the RdRP family.</text>
</comment>
<gene>
    <name evidence="4" type="ORF">K460DRAFT_320835</name>
</gene>
<organism evidence="4 5">
    <name type="scientific">Cucurbitaria berberidis CBS 394.84</name>
    <dbReference type="NCBI Taxonomy" id="1168544"/>
    <lineage>
        <taxon>Eukaryota</taxon>
        <taxon>Fungi</taxon>
        <taxon>Dikarya</taxon>
        <taxon>Ascomycota</taxon>
        <taxon>Pezizomycotina</taxon>
        <taxon>Dothideomycetes</taxon>
        <taxon>Pleosporomycetidae</taxon>
        <taxon>Pleosporales</taxon>
        <taxon>Pleosporineae</taxon>
        <taxon>Cucurbitariaceae</taxon>
        <taxon>Cucurbitaria</taxon>
    </lineage>
</organism>
<feature type="domain" description="RDRP core" evidence="2">
    <location>
        <begin position="429"/>
        <end position="1034"/>
    </location>
</feature>
<dbReference type="PANTHER" id="PTHR23079:SF17">
    <property type="entry name" value="RNA-DEPENDENT RNA POLYMERASE"/>
    <property type="match status" value="1"/>
</dbReference>
<dbReference type="OrthoDB" id="6513042at2759"/>
<name>A0A9P4GC28_9PLEO</name>
<evidence type="ECO:0000313" key="5">
    <source>
        <dbReference type="Proteomes" id="UP000800039"/>
    </source>
</evidence>
<evidence type="ECO:0000259" key="2">
    <source>
        <dbReference type="Pfam" id="PF05183"/>
    </source>
</evidence>
<protein>
    <recommendedName>
        <fullName evidence="1">RNA-dependent RNA polymerase</fullName>
        <ecNumber evidence="1">2.7.7.48</ecNumber>
    </recommendedName>
</protein>
<comment type="caution">
    <text evidence="4">The sequence shown here is derived from an EMBL/GenBank/DDBJ whole genome shotgun (WGS) entry which is preliminary data.</text>
</comment>
<keyword evidence="1" id="KW-0548">Nucleotidyltransferase</keyword>
<dbReference type="InterPro" id="IPR057596">
    <property type="entry name" value="RDRP_core"/>
</dbReference>
<dbReference type="GO" id="GO:0003968">
    <property type="term" value="F:RNA-directed RNA polymerase activity"/>
    <property type="evidence" value="ECO:0007669"/>
    <property type="project" value="UniProtKB-KW"/>
</dbReference>
<dbReference type="Pfam" id="PF05183">
    <property type="entry name" value="RdRP"/>
    <property type="match status" value="1"/>
</dbReference>
<feature type="domain" description="RdRP-like PH" evidence="3">
    <location>
        <begin position="111"/>
        <end position="257"/>
    </location>
</feature>
<keyword evidence="1" id="KW-0808">Transferase</keyword>
<dbReference type="RefSeq" id="XP_040785169.1">
    <property type="nucleotide sequence ID" value="XM_040930456.1"/>
</dbReference>
<keyword evidence="1" id="KW-0694">RNA-binding</keyword>
<dbReference type="GO" id="GO:0030422">
    <property type="term" value="P:siRNA processing"/>
    <property type="evidence" value="ECO:0007669"/>
    <property type="project" value="TreeGrafter"/>
</dbReference>
<dbReference type="AlphaFoldDB" id="A0A9P4GC28"/>
<dbReference type="InterPro" id="IPR007855">
    <property type="entry name" value="RDRP"/>
</dbReference>
<dbReference type="GO" id="GO:0031380">
    <property type="term" value="C:nuclear RNA-directed RNA polymerase complex"/>
    <property type="evidence" value="ECO:0007669"/>
    <property type="project" value="TreeGrafter"/>
</dbReference>
<keyword evidence="1" id="KW-0696">RNA-directed RNA polymerase</keyword>
<evidence type="ECO:0000259" key="3">
    <source>
        <dbReference type="Pfam" id="PF25358"/>
    </source>
</evidence>
<evidence type="ECO:0000256" key="1">
    <source>
        <dbReference type="RuleBase" id="RU363098"/>
    </source>
</evidence>
<dbReference type="GO" id="GO:0003723">
    <property type="term" value="F:RNA binding"/>
    <property type="evidence" value="ECO:0007669"/>
    <property type="project" value="UniProtKB-KW"/>
</dbReference>